<accession>A0AAW1PHW3</accession>
<dbReference type="EMBL" id="JALJOQ010000020">
    <property type="protein sequence ID" value="KAK9809415.1"/>
    <property type="molecule type" value="Genomic_DNA"/>
</dbReference>
<dbReference type="NCBIfam" id="TIGR00262">
    <property type="entry name" value="trpA"/>
    <property type="match status" value="1"/>
</dbReference>
<comment type="similarity">
    <text evidence="10">Belongs to the TrpA family.</text>
</comment>
<evidence type="ECO:0000256" key="2">
    <source>
        <dbReference type="ARBA" id="ARBA00004733"/>
    </source>
</evidence>
<comment type="catalytic activity">
    <reaction evidence="9">
        <text>(1S,2R)-1-C-(indol-3-yl)glycerol 3-phosphate + L-serine = D-glyceraldehyde 3-phosphate + L-tryptophan + H2O</text>
        <dbReference type="Rhea" id="RHEA:10532"/>
        <dbReference type="ChEBI" id="CHEBI:15377"/>
        <dbReference type="ChEBI" id="CHEBI:33384"/>
        <dbReference type="ChEBI" id="CHEBI:57912"/>
        <dbReference type="ChEBI" id="CHEBI:58866"/>
        <dbReference type="ChEBI" id="CHEBI:59776"/>
        <dbReference type="EC" id="4.2.1.20"/>
    </reaction>
</comment>
<dbReference type="GO" id="GO:0004834">
    <property type="term" value="F:tryptophan synthase activity"/>
    <property type="evidence" value="ECO:0007669"/>
    <property type="project" value="UniProtKB-EC"/>
</dbReference>
<evidence type="ECO:0000256" key="3">
    <source>
        <dbReference type="ARBA" id="ARBA00011270"/>
    </source>
</evidence>
<comment type="subunit">
    <text evidence="3">Tetramer of two alpha and two beta chains.</text>
</comment>
<dbReference type="EC" id="4.2.1.20" evidence="4"/>
<dbReference type="InterPro" id="IPR018204">
    <property type="entry name" value="Trp_synthase_alpha_AS"/>
</dbReference>
<name>A0AAW1PHW3_9CHLO</name>
<keyword evidence="7" id="KW-0057">Aromatic amino acid biosynthesis</keyword>
<evidence type="ECO:0000256" key="7">
    <source>
        <dbReference type="ARBA" id="ARBA00023141"/>
    </source>
</evidence>
<dbReference type="InterPro" id="IPR013785">
    <property type="entry name" value="Aldolase_TIM"/>
</dbReference>
<evidence type="ECO:0000256" key="8">
    <source>
        <dbReference type="ARBA" id="ARBA00023239"/>
    </source>
</evidence>
<dbReference type="Gene3D" id="3.20.20.70">
    <property type="entry name" value="Aldolase class I"/>
    <property type="match status" value="1"/>
</dbReference>
<gene>
    <name evidence="11" type="ORF">WJX73_003733</name>
</gene>
<keyword evidence="5" id="KW-0028">Amino-acid biosynthesis</keyword>
<keyword evidence="12" id="KW-1185">Reference proteome</keyword>
<comment type="pathway">
    <text evidence="2">Amino-acid biosynthesis; L-tryptophan biosynthesis; L-tryptophan from chorismate: step 5/5.</text>
</comment>
<dbReference type="AlphaFoldDB" id="A0AAW1PHW3"/>
<dbReference type="Proteomes" id="UP001465755">
    <property type="component" value="Unassembled WGS sequence"/>
</dbReference>
<keyword evidence="6" id="KW-0822">Tryptophan biosynthesis</keyword>
<dbReference type="PROSITE" id="PS00167">
    <property type="entry name" value="TRP_SYNTHASE_ALPHA"/>
    <property type="match status" value="1"/>
</dbReference>
<evidence type="ECO:0000256" key="1">
    <source>
        <dbReference type="ARBA" id="ARBA00003365"/>
    </source>
</evidence>
<evidence type="ECO:0000256" key="5">
    <source>
        <dbReference type="ARBA" id="ARBA00022605"/>
    </source>
</evidence>
<dbReference type="FunFam" id="3.20.20.70:FF:000037">
    <property type="entry name" value="Tryptophan synthase alpha chain"/>
    <property type="match status" value="1"/>
</dbReference>
<dbReference type="CDD" id="cd04724">
    <property type="entry name" value="Tryptophan_synthase_alpha"/>
    <property type="match status" value="1"/>
</dbReference>
<evidence type="ECO:0000256" key="4">
    <source>
        <dbReference type="ARBA" id="ARBA00012043"/>
    </source>
</evidence>
<evidence type="ECO:0000256" key="9">
    <source>
        <dbReference type="ARBA" id="ARBA00049047"/>
    </source>
</evidence>
<proteinExistence type="inferred from homology"/>
<reference evidence="11 12" key="1">
    <citation type="journal article" date="2024" name="Nat. Commun.">
        <title>Phylogenomics reveals the evolutionary origins of lichenization in chlorophyte algae.</title>
        <authorList>
            <person name="Puginier C."/>
            <person name="Libourel C."/>
            <person name="Otte J."/>
            <person name="Skaloud P."/>
            <person name="Haon M."/>
            <person name="Grisel S."/>
            <person name="Petersen M."/>
            <person name="Berrin J.G."/>
            <person name="Delaux P.M."/>
            <person name="Dal Grande F."/>
            <person name="Keller J."/>
        </authorList>
    </citation>
    <scope>NUCLEOTIDE SEQUENCE [LARGE SCALE GENOMIC DNA]</scope>
    <source>
        <strain evidence="11 12">SAG 2036</strain>
    </source>
</reference>
<keyword evidence="8" id="KW-0456">Lyase</keyword>
<dbReference type="PANTHER" id="PTHR43406:SF1">
    <property type="entry name" value="TRYPTOPHAN SYNTHASE ALPHA CHAIN, CHLOROPLASTIC"/>
    <property type="match status" value="1"/>
</dbReference>
<sequence>MARLKKDGRKAFIPFLMAGDPDLATTKAALLSLDEAGADVIELGVPYSDPLADGPTIHASGTRALANGTTQAQVFQLVKEVSSQLRAPLVMFQYFNPMLRCTVDTYCQRASDAGAAGLLVPDIPLEETAAVRDIASSHGLELVLLTTPTTPQDRATAIAQATQGFLYLVSVAGVTGSRASMEDRVEGLISMLHSVSDKSVAVGFGVSGPAQAEKLVGWGAEGVVVGSALVSALGEAASPEEGLKAMRQLADSIRAVTA</sequence>
<evidence type="ECO:0000256" key="10">
    <source>
        <dbReference type="RuleBase" id="RU003662"/>
    </source>
</evidence>
<dbReference type="Pfam" id="PF00290">
    <property type="entry name" value="Trp_syntA"/>
    <property type="match status" value="1"/>
</dbReference>
<dbReference type="InterPro" id="IPR011060">
    <property type="entry name" value="RibuloseP-bd_barrel"/>
</dbReference>
<dbReference type="HAMAP" id="MF_00131">
    <property type="entry name" value="Trp_synth_alpha"/>
    <property type="match status" value="1"/>
</dbReference>
<dbReference type="SUPFAM" id="SSF51366">
    <property type="entry name" value="Ribulose-phoshate binding barrel"/>
    <property type="match status" value="1"/>
</dbReference>
<dbReference type="PANTHER" id="PTHR43406">
    <property type="entry name" value="TRYPTOPHAN SYNTHASE, ALPHA CHAIN"/>
    <property type="match status" value="1"/>
</dbReference>
<dbReference type="GO" id="GO:0005829">
    <property type="term" value="C:cytosol"/>
    <property type="evidence" value="ECO:0007669"/>
    <property type="project" value="TreeGrafter"/>
</dbReference>
<evidence type="ECO:0000313" key="12">
    <source>
        <dbReference type="Proteomes" id="UP001465755"/>
    </source>
</evidence>
<evidence type="ECO:0000313" key="11">
    <source>
        <dbReference type="EMBL" id="KAK9809415.1"/>
    </source>
</evidence>
<evidence type="ECO:0000256" key="6">
    <source>
        <dbReference type="ARBA" id="ARBA00022822"/>
    </source>
</evidence>
<protein>
    <recommendedName>
        <fullName evidence="4">tryptophan synthase</fullName>
        <ecNumber evidence="4">4.2.1.20</ecNumber>
    </recommendedName>
</protein>
<organism evidence="11 12">
    <name type="scientific">Symbiochloris irregularis</name>
    <dbReference type="NCBI Taxonomy" id="706552"/>
    <lineage>
        <taxon>Eukaryota</taxon>
        <taxon>Viridiplantae</taxon>
        <taxon>Chlorophyta</taxon>
        <taxon>core chlorophytes</taxon>
        <taxon>Trebouxiophyceae</taxon>
        <taxon>Trebouxiales</taxon>
        <taxon>Trebouxiaceae</taxon>
        <taxon>Symbiochloris</taxon>
    </lineage>
</organism>
<comment type="caution">
    <text evidence="11">The sequence shown here is derived from an EMBL/GenBank/DDBJ whole genome shotgun (WGS) entry which is preliminary data.</text>
</comment>
<dbReference type="InterPro" id="IPR002028">
    <property type="entry name" value="Trp_synthase_suA"/>
</dbReference>
<comment type="function">
    <text evidence="1">The alpha subunit is responsible for the aldol cleavage of indoleglycerol phosphate to indole and glyceraldehyde 3-phosphate.</text>
</comment>